<dbReference type="KEGG" id="mmob:F6R98_09710"/>
<accession>A0A5Q0BKX3</accession>
<sequence length="93" mass="10356">MMEKIMSKSEISRALDALRQEIDQIENSAHDDKQRLLALLDTIEDSQEERTEAEAPHALLSEVSEALTEFEVKHPSITGILNDILVILGNSGI</sequence>
<dbReference type="InterPro" id="IPR025516">
    <property type="entry name" value="DUF4404"/>
</dbReference>
<dbReference type="OrthoDB" id="4335607at2"/>
<keyword evidence="1" id="KW-0175">Coiled coil</keyword>
<evidence type="ECO:0000313" key="3">
    <source>
        <dbReference type="Proteomes" id="UP000325755"/>
    </source>
</evidence>
<dbReference type="AlphaFoldDB" id="A0A5Q0BKX3"/>
<keyword evidence="3" id="KW-1185">Reference proteome</keyword>
<evidence type="ECO:0000313" key="2">
    <source>
        <dbReference type="EMBL" id="QFY42854.1"/>
    </source>
</evidence>
<proteinExistence type="predicted"/>
<protein>
    <submittedName>
        <fullName evidence="2">DUF4404 family protein</fullName>
    </submittedName>
</protein>
<organism evidence="2 3">
    <name type="scientific">Candidatus Methylospira mobilis</name>
    <dbReference type="NCBI Taxonomy" id="1808979"/>
    <lineage>
        <taxon>Bacteria</taxon>
        <taxon>Pseudomonadati</taxon>
        <taxon>Pseudomonadota</taxon>
        <taxon>Gammaproteobacteria</taxon>
        <taxon>Methylococcales</taxon>
        <taxon>Methylococcaceae</taxon>
        <taxon>Candidatus Methylospira</taxon>
    </lineage>
</organism>
<name>A0A5Q0BKX3_9GAMM</name>
<dbReference type="InParanoid" id="A0A5Q0BKX3"/>
<dbReference type="Pfam" id="PF14357">
    <property type="entry name" value="DUF4404"/>
    <property type="match status" value="1"/>
</dbReference>
<dbReference type="EMBL" id="CP044205">
    <property type="protein sequence ID" value="QFY42854.1"/>
    <property type="molecule type" value="Genomic_DNA"/>
</dbReference>
<dbReference type="Proteomes" id="UP000325755">
    <property type="component" value="Chromosome"/>
</dbReference>
<reference evidence="2 3" key="1">
    <citation type="submission" date="2019-09" db="EMBL/GenBank/DDBJ databases">
        <title>Ecophysiology of the spiral-shaped methanotroph Methylospira mobilis as revealed by the complete genome sequence.</title>
        <authorList>
            <person name="Oshkin I.Y."/>
            <person name="Dedysh S.N."/>
            <person name="Miroshnikov K."/>
            <person name="Danilova O.V."/>
            <person name="Hakobyan A."/>
            <person name="Liesack W."/>
        </authorList>
    </citation>
    <scope>NUCLEOTIDE SEQUENCE [LARGE SCALE GENOMIC DNA]</scope>
    <source>
        <strain evidence="2 3">Shm1</strain>
    </source>
</reference>
<gene>
    <name evidence="2" type="ORF">F6R98_09710</name>
</gene>
<evidence type="ECO:0000256" key="1">
    <source>
        <dbReference type="SAM" id="Coils"/>
    </source>
</evidence>
<feature type="coiled-coil region" evidence="1">
    <location>
        <begin position="8"/>
        <end position="35"/>
    </location>
</feature>